<feature type="transmembrane region" description="Helical" evidence="9">
    <location>
        <begin position="374"/>
        <end position="393"/>
    </location>
</feature>
<comment type="caution">
    <text evidence="11">The sequence shown here is derived from an EMBL/GenBank/DDBJ whole genome shotgun (WGS) entry which is preliminary data.</text>
</comment>
<evidence type="ECO:0000256" key="2">
    <source>
        <dbReference type="ARBA" id="ARBA00022448"/>
    </source>
</evidence>
<evidence type="ECO:0000256" key="6">
    <source>
        <dbReference type="ARBA" id="ARBA00023136"/>
    </source>
</evidence>
<reference evidence="12" key="1">
    <citation type="journal article" date="2019" name="Int. J. Syst. Evol. Microbiol.">
        <title>The Global Catalogue of Microorganisms (GCM) 10K type strain sequencing project: providing services to taxonomists for standard genome sequencing and annotation.</title>
        <authorList>
            <consortium name="The Broad Institute Genomics Platform"/>
            <consortium name="The Broad Institute Genome Sequencing Center for Infectious Disease"/>
            <person name="Wu L."/>
            <person name="Ma J."/>
        </authorList>
    </citation>
    <scope>NUCLEOTIDE SEQUENCE [LARGE SCALE GENOMIC DNA]</scope>
    <source>
        <strain evidence="12">XZYJ18</strain>
    </source>
</reference>
<dbReference type="CDD" id="cd06173">
    <property type="entry name" value="MFS_MefA_like"/>
    <property type="match status" value="1"/>
</dbReference>
<feature type="transmembrane region" description="Helical" evidence="9">
    <location>
        <begin position="221"/>
        <end position="244"/>
    </location>
</feature>
<dbReference type="Proteomes" id="UP001595923">
    <property type="component" value="Unassembled WGS sequence"/>
</dbReference>
<feature type="transmembrane region" description="Helical" evidence="9">
    <location>
        <begin position="346"/>
        <end position="368"/>
    </location>
</feature>
<dbReference type="RefSeq" id="WP_378573143.1">
    <property type="nucleotide sequence ID" value="NZ_JBHSFQ010000007.1"/>
</dbReference>
<name>A0ABV9DX57_9ACTN</name>
<dbReference type="InterPro" id="IPR001958">
    <property type="entry name" value="Tet-R_TetA/multi-R_MdtG-like"/>
</dbReference>
<sequence>MSPKRYLVVAAYLASHLLSLLGNGIAAVALPLIVLQTTGSPLGTAALATATAVPTVLVGLLSGVVIDRINRRTASVVSDVISAVSVAALPLVDLLWGLDLAWFIVLGILGSFGDVPGMTAREVLAPMVARHALLDLTRVVGLRQTVTSAALVIGPAAAGVLLAAFDAASVLWITAATSAVAALLTRTLPRRLGEVGAGGSPRRSILRELGEGMAVVMRSRFLLGTSGLVIGLAVALGGLQGLVMPLYFDLIARPDLLGLVLTALAAGMLGGATLYSGIGRRLSSRAWLAAGFVVTTAGFLLMASLLTPSVVFAGAAALGLGNAVVGAVIGVVQIERTTGAVRGRVLSVKTALLMIAAPVGIGLAGVTAEYGSPVLAGFSVAGVWILVLLAVIASRALHGLESKEVADAQR</sequence>
<keyword evidence="5 9" id="KW-1133">Transmembrane helix</keyword>
<dbReference type="InterPro" id="IPR036259">
    <property type="entry name" value="MFS_trans_sf"/>
</dbReference>
<dbReference type="InterPro" id="IPR011701">
    <property type="entry name" value="MFS"/>
</dbReference>
<accession>A0ABV9DX57</accession>
<keyword evidence="12" id="KW-1185">Reference proteome</keyword>
<dbReference type="EMBL" id="JBHSFQ010000007">
    <property type="protein sequence ID" value="MFC4562168.1"/>
    <property type="molecule type" value="Genomic_DNA"/>
</dbReference>
<proteinExistence type="inferred from homology"/>
<feature type="transmembrane region" description="Helical" evidence="9">
    <location>
        <begin position="287"/>
        <end position="306"/>
    </location>
</feature>
<gene>
    <name evidence="11" type="ORF">ACFO4E_09895</name>
</gene>
<dbReference type="InterPro" id="IPR020846">
    <property type="entry name" value="MFS_dom"/>
</dbReference>
<organism evidence="11 12">
    <name type="scientific">Nocardiopsis mangrovi</name>
    <dbReference type="NCBI Taxonomy" id="1179818"/>
    <lineage>
        <taxon>Bacteria</taxon>
        <taxon>Bacillati</taxon>
        <taxon>Actinomycetota</taxon>
        <taxon>Actinomycetes</taxon>
        <taxon>Streptosporangiales</taxon>
        <taxon>Nocardiopsidaceae</taxon>
        <taxon>Nocardiopsis</taxon>
    </lineage>
</organism>
<evidence type="ECO:0000256" key="8">
    <source>
        <dbReference type="ARBA" id="ARBA00040914"/>
    </source>
</evidence>
<keyword evidence="4 9" id="KW-0812">Transmembrane</keyword>
<dbReference type="Gene3D" id="1.20.1250.20">
    <property type="entry name" value="MFS general substrate transporter like domains"/>
    <property type="match status" value="1"/>
</dbReference>
<dbReference type="PRINTS" id="PR01035">
    <property type="entry name" value="TCRTETA"/>
</dbReference>
<evidence type="ECO:0000256" key="1">
    <source>
        <dbReference type="ARBA" id="ARBA00004429"/>
    </source>
</evidence>
<comment type="similarity">
    <text evidence="7">Belongs to the major facilitator superfamily. Drug:H(+) antiporter-3 (DHA3) (TC 2.A.1.21) family.</text>
</comment>
<evidence type="ECO:0000259" key="10">
    <source>
        <dbReference type="PROSITE" id="PS50850"/>
    </source>
</evidence>
<evidence type="ECO:0000256" key="9">
    <source>
        <dbReference type="SAM" id="Phobius"/>
    </source>
</evidence>
<evidence type="ECO:0000256" key="4">
    <source>
        <dbReference type="ARBA" id="ARBA00022692"/>
    </source>
</evidence>
<keyword evidence="3" id="KW-1003">Cell membrane</keyword>
<dbReference type="SUPFAM" id="SSF103473">
    <property type="entry name" value="MFS general substrate transporter"/>
    <property type="match status" value="1"/>
</dbReference>
<feature type="transmembrane region" description="Helical" evidence="9">
    <location>
        <begin position="256"/>
        <end position="275"/>
    </location>
</feature>
<evidence type="ECO:0000256" key="3">
    <source>
        <dbReference type="ARBA" id="ARBA00022475"/>
    </source>
</evidence>
<keyword evidence="6 9" id="KW-0472">Membrane</keyword>
<feature type="transmembrane region" description="Helical" evidence="9">
    <location>
        <begin position="312"/>
        <end position="334"/>
    </location>
</feature>
<dbReference type="Pfam" id="PF07690">
    <property type="entry name" value="MFS_1"/>
    <property type="match status" value="1"/>
</dbReference>
<protein>
    <recommendedName>
        <fullName evidence="8">Multidrug efflux pump Tap</fullName>
    </recommendedName>
</protein>
<comment type="subcellular location">
    <subcellularLocation>
        <location evidence="1">Cell inner membrane</location>
        <topology evidence="1">Multi-pass membrane protein</topology>
    </subcellularLocation>
</comment>
<dbReference type="PANTHER" id="PTHR23513">
    <property type="entry name" value="INTEGRAL MEMBRANE EFFLUX PROTEIN-RELATED"/>
    <property type="match status" value="1"/>
</dbReference>
<dbReference type="PROSITE" id="PS50850">
    <property type="entry name" value="MFS"/>
    <property type="match status" value="1"/>
</dbReference>
<feature type="domain" description="Major facilitator superfamily (MFS) profile" evidence="10">
    <location>
        <begin position="8"/>
        <end position="397"/>
    </location>
</feature>
<evidence type="ECO:0000256" key="5">
    <source>
        <dbReference type="ARBA" id="ARBA00022989"/>
    </source>
</evidence>
<evidence type="ECO:0000256" key="7">
    <source>
        <dbReference type="ARBA" id="ARBA00038075"/>
    </source>
</evidence>
<dbReference type="PANTHER" id="PTHR23513:SF9">
    <property type="entry name" value="ENTEROBACTIN EXPORTER ENTS"/>
    <property type="match status" value="1"/>
</dbReference>
<feature type="transmembrane region" description="Helical" evidence="9">
    <location>
        <begin position="42"/>
        <end position="64"/>
    </location>
</feature>
<evidence type="ECO:0000313" key="11">
    <source>
        <dbReference type="EMBL" id="MFC4562168.1"/>
    </source>
</evidence>
<evidence type="ECO:0000313" key="12">
    <source>
        <dbReference type="Proteomes" id="UP001595923"/>
    </source>
</evidence>
<keyword evidence="2" id="KW-0813">Transport</keyword>
<feature type="transmembrane region" description="Helical" evidence="9">
    <location>
        <begin position="145"/>
        <end position="164"/>
    </location>
</feature>